<dbReference type="PANTHER" id="PTHR46696">
    <property type="entry name" value="P450, PUTATIVE (EUROFUNG)-RELATED"/>
    <property type="match status" value="1"/>
</dbReference>
<evidence type="ECO:0000256" key="3">
    <source>
        <dbReference type="ARBA" id="ARBA00022723"/>
    </source>
</evidence>
<dbReference type="PANTHER" id="PTHR46696:SF6">
    <property type="entry name" value="P450, PUTATIVE (EUROFUNG)-RELATED"/>
    <property type="match status" value="1"/>
</dbReference>
<evidence type="ECO:0000256" key="5">
    <source>
        <dbReference type="ARBA" id="ARBA00023004"/>
    </source>
</evidence>
<gene>
    <name evidence="8" type="ORF">EBO15_11595</name>
</gene>
<dbReference type="Pfam" id="PF00067">
    <property type="entry name" value="p450"/>
    <property type="match status" value="1"/>
</dbReference>
<dbReference type="GO" id="GO:0016705">
    <property type="term" value="F:oxidoreductase activity, acting on paired donors, with incorporation or reduction of molecular oxygen"/>
    <property type="evidence" value="ECO:0007669"/>
    <property type="project" value="InterPro"/>
</dbReference>
<reference evidence="8 9" key="1">
    <citation type="submission" date="2018-10" db="EMBL/GenBank/DDBJ databases">
        <title>Isolation from soil.</title>
        <authorList>
            <person name="Hu J."/>
        </authorList>
    </citation>
    <scope>NUCLEOTIDE SEQUENCE [LARGE SCALE GENOMIC DNA]</scope>
    <source>
        <strain evidence="8 9">NEAU-Ht49</strain>
    </source>
</reference>
<evidence type="ECO:0000256" key="1">
    <source>
        <dbReference type="ARBA" id="ARBA00010617"/>
    </source>
</evidence>
<keyword evidence="9" id="KW-1185">Reference proteome</keyword>
<dbReference type="PRINTS" id="PR00359">
    <property type="entry name" value="BP450"/>
</dbReference>
<dbReference type="GO" id="GO:0004497">
    <property type="term" value="F:monooxygenase activity"/>
    <property type="evidence" value="ECO:0007669"/>
    <property type="project" value="UniProtKB-KW"/>
</dbReference>
<dbReference type="Gene3D" id="1.10.630.10">
    <property type="entry name" value="Cytochrome P450"/>
    <property type="match status" value="1"/>
</dbReference>
<dbReference type="PROSITE" id="PS00086">
    <property type="entry name" value="CYTOCHROME_P450"/>
    <property type="match status" value="1"/>
</dbReference>
<name>A0A3M2M5R7_9ACTN</name>
<evidence type="ECO:0000256" key="6">
    <source>
        <dbReference type="ARBA" id="ARBA00023033"/>
    </source>
</evidence>
<keyword evidence="6 7" id="KW-0503">Monooxygenase</keyword>
<evidence type="ECO:0000256" key="7">
    <source>
        <dbReference type="RuleBase" id="RU000461"/>
    </source>
</evidence>
<protein>
    <submittedName>
        <fullName evidence="8">Cytochrome P450</fullName>
    </submittedName>
</protein>
<dbReference type="InterPro" id="IPR002397">
    <property type="entry name" value="Cyt_P450_B"/>
</dbReference>
<dbReference type="Proteomes" id="UP000282674">
    <property type="component" value="Unassembled WGS sequence"/>
</dbReference>
<keyword evidence="5 7" id="KW-0408">Iron</keyword>
<evidence type="ECO:0000256" key="2">
    <source>
        <dbReference type="ARBA" id="ARBA00022617"/>
    </source>
</evidence>
<dbReference type="GO" id="GO:0020037">
    <property type="term" value="F:heme binding"/>
    <property type="evidence" value="ECO:0007669"/>
    <property type="project" value="InterPro"/>
</dbReference>
<dbReference type="FunFam" id="1.10.630.10:FF:000018">
    <property type="entry name" value="Cytochrome P450 monooxygenase"/>
    <property type="match status" value="1"/>
</dbReference>
<dbReference type="InterPro" id="IPR036396">
    <property type="entry name" value="Cyt_P450_sf"/>
</dbReference>
<keyword evidence="2 7" id="KW-0349">Heme</keyword>
<evidence type="ECO:0000256" key="4">
    <source>
        <dbReference type="ARBA" id="ARBA00023002"/>
    </source>
</evidence>
<accession>A0A3M2M5R7</accession>
<dbReference type="GO" id="GO:0005506">
    <property type="term" value="F:iron ion binding"/>
    <property type="evidence" value="ECO:0007669"/>
    <property type="project" value="InterPro"/>
</dbReference>
<dbReference type="EMBL" id="RFFG01000016">
    <property type="protein sequence ID" value="RMI44911.1"/>
    <property type="molecule type" value="Genomic_DNA"/>
</dbReference>
<organism evidence="8 9">
    <name type="scientific">Actinomadura harenae</name>
    <dbReference type="NCBI Taxonomy" id="2483351"/>
    <lineage>
        <taxon>Bacteria</taxon>
        <taxon>Bacillati</taxon>
        <taxon>Actinomycetota</taxon>
        <taxon>Actinomycetes</taxon>
        <taxon>Streptosporangiales</taxon>
        <taxon>Thermomonosporaceae</taxon>
        <taxon>Actinomadura</taxon>
    </lineage>
</organism>
<keyword evidence="4 7" id="KW-0560">Oxidoreductase</keyword>
<keyword evidence="3 7" id="KW-0479">Metal-binding</keyword>
<comment type="similarity">
    <text evidence="1 7">Belongs to the cytochrome P450 family.</text>
</comment>
<evidence type="ECO:0000313" key="9">
    <source>
        <dbReference type="Proteomes" id="UP000282674"/>
    </source>
</evidence>
<evidence type="ECO:0000313" key="8">
    <source>
        <dbReference type="EMBL" id="RMI44911.1"/>
    </source>
</evidence>
<dbReference type="InterPro" id="IPR001128">
    <property type="entry name" value="Cyt_P450"/>
</dbReference>
<dbReference type="PRINTS" id="PR00385">
    <property type="entry name" value="P450"/>
</dbReference>
<sequence length="426" mass="46699">MPRAPEHRPVPPPSRIEDAMTTSPASVAHLDLFESGFSFTSPQVKAAQQANWYADSPIGPIALRYNDVSALLHDPRFRLGGQGYMDLHNIDNGVLHDWWMSTLMSLEGAPHQRLRRLMGKAFTPARVEDVRAFTAATAARLADRLASRGDHDFVAEYAERLPTLVLCRIMGIPPEDYDRFHSWARDLGAVFAAGGLTPEVVGSVETAIAELGSYVNSLVAHRREAPGPDLLTAMINAHDDGGALSSAELHDMVLLLVWAGQDTTARQLSRALIAFAEHPEQWDLLRDDPALVPSAVDEVLRWTPQSRLITRYAAHDLTYRGLDLPAGRMVFCSITAANRDPAEFPDPDVFDVRRGPAARHINFGGGAHHCLGRSLAQMELAEALTVLTARLGAPTVCGPITWRDDLAMIHGPDSLPLRWTERTTGT</sequence>
<proteinExistence type="inferred from homology"/>
<dbReference type="InterPro" id="IPR017972">
    <property type="entry name" value="Cyt_P450_CS"/>
</dbReference>
<comment type="caution">
    <text evidence="8">The sequence shown here is derived from an EMBL/GenBank/DDBJ whole genome shotgun (WGS) entry which is preliminary data.</text>
</comment>
<dbReference type="AlphaFoldDB" id="A0A3M2M5R7"/>
<dbReference type="SUPFAM" id="SSF48264">
    <property type="entry name" value="Cytochrome P450"/>
    <property type="match status" value="1"/>
</dbReference>